<keyword evidence="3" id="KW-0479">Metal-binding</keyword>
<dbReference type="InterPro" id="IPR032456">
    <property type="entry name" value="Peptidase_M48_N"/>
</dbReference>
<evidence type="ECO:0000256" key="2">
    <source>
        <dbReference type="ARBA" id="ARBA00022670"/>
    </source>
</evidence>
<evidence type="ECO:0000313" key="10">
    <source>
        <dbReference type="EMBL" id="MEQ6356724.1"/>
    </source>
</evidence>
<dbReference type="Proteomes" id="UP001478862">
    <property type="component" value="Unassembled WGS sequence"/>
</dbReference>
<feature type="transmembrane region" description="Helical" evidence="7">
    <location>
        <begin position="288"/>
        <end position="305"/>
    </location>
</feature>
<accession>A0ABV1MXT8</accession>
<gene>
    <name evidence="10" type="ORF">ABNX05_19030</name>
</gene>
<evidence type="ECO:0000313" key="11">
    <source>
        <dbReference type="Proteomes" id="UP001478862"/>
    </source>
</evidence>
<evidence type="ECO:0000256" key="5">
    <source>
        <dbReference type="ARBA" id="ARBA00022833"/>
    </source>
</evidence>
<evidence type="ECO:0000256" key="7">
    <source>
        <dbReference type="SAM" id="Phobius"/>
    </source>
</evidence>
<comment type="caution">
    <text evidence="10">The sequence shown here is derived from an EMBL/GenBank/DDBJ whole genome shotgun (WGS) entry which is preliminary data.</text>
</comment>
<dbReference type="Pfam" id="PF16491">
    <property type="entry name" value="Peptidase_M48_N"/>
    <property type="match status" value="1"/>
</dbReference>
<keyword evidence="7" id="KW-0472">Membrane</keyword>
<dbReference type="InterPro" id="IPR027057">
    <property type="entry name" value="CAXX_Prtase_1"/>
</dbReference>
<organism evidence="10 11">
    <name type="scientific">Lysinibacillus zambalensis</name>
    <dbReference type="NCBI Taxonomy" id="3160866"/>
    <lineage>
        <taxon>Bacteria</taxon>
        <taxon>Bacillati</taxon>
        <taxon>Bacillota</taxon>
        <taxon>Bacilli</taxon>
        <taxon>Bacillales</taxon>
        <taxon>Bacillaceae</taxon>
        <taxon>Lysinibacillus</taxon>
    </lineage>
</organism>
<name>A0ABV1MXT8_9BACI</name>
<feature type="transmembrane region" description="Helical" evidence="7">
    <location>
        <begin position="176"/>
        <end position="199"/>
    </location>
</feature>
<dbReference type="PANTHER" id="PTHR10120">
    <property type="entry name" value="CAAX PRENYL PROTEASE 1"/>
    <property type="match status" value="1"/>
</dbReference>
<dbReference type="EMBL" id="JBEGDG010000017">
    <property type="protein sequence ID" value="MEQ6356724.1"/>
    <property type="molecule type" value="Genomic_DNA"/>
</dbReference>
<feature type="transmembrane region" description="Helical" evidence="7">
    <location>
        <begin position="7"/>
        <end position="24"/>
    </location>
</feature>
<keyword evidence="11" id="KW-1185">Reference proteome</keyword>
<evidence type="ECO:0000256" key="6">
    <source>
        <dbReference type="ARBA" id="ARBA00023049"/>
    </source>
</evidence>
<evidence type="ECO:0000259" key="8">
    <source>
        <dbReference type="Pfam" id="PF01435"/>
    </source>
</evidence>
<comment type="cofactor">
    <cofactor evidence="1">
        <name>Zn(2+)</name>
        <dbReference type="ChEBI" id="CHEBI:29105"/>
    </cofactor>
</comment>
<feature type="domain" description="CAAX prenyl protease 1 N-terminal" evidence="9">
    <location>
        <begin position="47"/>
        <end position="204"/>
    </location>
</feature>
<keyword evidence="5" id="KW-0862">Zinc</keyword>
<dbReference type="Gene3D" id="3.30.2010.10">
    <property type="entry name" value="Metalloproteases ('zincins'), catalytic domain"/>
    <property type="match status" value="1"/>
</dbReference>
<evidence type="ECO:0000256" key="1">
    <source>
        <dbReference type="ARBA" id="ARBA00001947"/>
    </source>
</evidence>
<feature type="domain" description="Peptidase M48" evidence="8">
    <location>
        <begin position="208"/>
        <end position="411"/>
    </location>
</feature>
<sequence length="441" mass="51041">MAKKMGIVALLIFGVYVLCMYWYIFHSGGGTIPRAMQGTAADPVMFMSEKELYLSGEYSKIRNFLFFVATPLEWLVFFMILIMGVSRYFEKVATSQAKWKLLQNASYLFLLSLLLYVVLFPLNYYRYNLSKAYGISTQGFSSWMRDGIIEFWVNFGMSLIIVSVLYWLIQKSAKRWWLYAWFLTIPFTIFVMFIQPVVIDPLYNDFYPLKNKELEAKILSIAAQANIPAEHVYEVNMAEKTNALNAYVTGIGSNSRIVLWDTTLNRLTDNEILYIMAHEMGHYVEKHIYFGIAGYLLLTLLGLWLSAKCLRWMIGRYGQVLKIKKIGDISSYPLFLLITSVLLFASSPLSNYISRYQETRADQYAISLTGDRESAVTAFQKLTISGLSEVNPQLLVKWFRYTHPPMLERIYGVAENVAENKEEPLKEVPIKEEQKKEYQKK</sequence>
<keyword evidence="6" id="KW-0482">Metalloprotease</keyword>
<dbReference type="RefSeq" id="WP_349661212.1">
    <property type="nucleotide sequence ID" value="NZ_JBEGDG010000017.1"/>
</dbReference>
<feature type="transmembrane region" description="Helical" evidence="7">
    <location>
        <begin position="64"/>
        <end position="86"/>
    </location>
</feature>
<feature type="transmembrane region" description="Helical" evidence="7">
    <location>
        <begin position="326"/>
        <end position="345"/>
    </location>
</feature>
<evidence type="ECO:0000256" key="4">
    <source>
        <dbReference type="ARBA" id="ARBA00022801"/>
    </source>
</evidence>
<feature type="transmembrane region" description="Helical" evidence="7">
    <location>
        <begin position="147"/>
        <end position="169"/>
    </location>
</feature>
<dbReference type="Pfam" id="PF01435">
    <property type="entry name" value="Peptidase_M48"/>
    <property type="match status" value="1"/>
</dbReference>
<keyword evidence="4" id="KW-0378">Hydrolase</keyword>
<dbReference type="InterPro" id="IPR001915">
    <property type="entry name" value="Peptidase_M48"/>
</dbReference>
<feature type="transmembrane region" description="Helical" evidence="7">
    <location>
        <begin position="107"/>
        <end position="127"/>
    </location>
</feature>
<reference evidence="10 11" key="1">
    <citation type="submission" date="2024-06" db="EMBL/GenBank/DDBJ databases">
        <title>Lysinibacillus zambalefons sp. nov., a Novel Firmicute Isolated from the Poon Bato Zambales Hyperalkaline Spring.</title>
        <authorList>
            <person name="Aja J.A."/>
            <person name="Lazaro J.E.H."/>
            <person name="Llorin L.D."/>
            <person name="Lim K.R."/>
            <person name="Teodosio J."/>
            <person name="Dalisay D.S."/>
        </authorList>
    </citation>
    <scope>NUCLEOTIDE SEQUENCE [LARGE SCALE GENOMIC DNA]</scope>
    <source>
        <strain evidence="10 11">M3</strain>
    </source>
</reference>
<protein>
    <submittedName>
        <fullName evidence="10">M48 family metallopeptidase</fullName>
    </submittedName>
</protein>
<keyword evidence="7" id="KW-0812">Transmembrane</keyword>
<dbReference type="CDD" id="cd07343">
    <property type="entry name" value="M48A_Zmpste24p_like"/>
    <property type="match status" value="1"/>
</dbReference>
<evidence type="ECO:0000256" key="3">
    <source>
        <dbReference type="ARBA" id="ARBA00022723"/>
    </source>
</evidence>
<proteinExistence type="predicted"/>
<evidence type="ECO:0000259" key="9">
    <source>
        <dbReference type="Pfam" id="PF16491"/>
    </source>
</evidence>
<keyword evidence="2" id="KW-0645">Protease</keyword>
<keyword evidence="7" id="KW-1133">Transmembrane helix</keyword>